<dbReference type="GO" id="GO:0005525">
    <property type="term" value="F:GTP binding"/>
    <property type="evidence" value="ECO:0007669"/>
    <property type="project" value="UniProtKB-UniRule"/>
</dbReference>
<dbReference type="PROSITE" id="PS01266">
    <property type="entry name" value="ADENYLOSUCCIN_SYN_1"/>
    <property type="match status" value="1"/>
</dbReference>
<feature type="binding site" evidence="8">
    <location>
        <begin position="347"/>
        <end position="349"/>
    </location>
    <ligand>
        <name>GTP</name>
        <dbReference type="ChEBI" id="CHEBI:37565"/>
    </ligand>
</feature>
<feature type="binding site" description="in other chain" evidence="8">
    <location>
        <position position="232"/>
    </location>
    <ligand>
        <name>IMP</name>
        <dbReference type="ChEBI" id="CHEBI:58053"/>
        <note>ligand shared between dimeric partners</note>
    </ligand>
</feature>
<feature type="binding site" description="in other chain" evidence="8">
    <location>
        <begin position="46"/>
        <end position="49"/>
    </location>
    <ligand>
        <name>IMP</name>
        <dbReference type="ChEBI" id="CHEBI:58053"/>
        <note>ligand shared between dimeric partners</note>
    </ligand>
</feature>
<keyword evidence="2 8" id="KW-0436">Ligase</keyword>
<dbReference type="SMART" id="SM00788">
    <property type="entry name" value="Adenylsucc_synt"/>
    <property type="match status" value="1"/>
</dbReference>
<sequence>MSGNALNQGRNVVVIGTQWGDEGKGKVVDWLTDHAQGVVRFQGGHNAGHTLIIGGKKTILRLIPSGIMHDGVTCYIGNGVVLSPEALFKEIEELESAGLNVCGRLRISEACTLILPYHIAIDQAREARRGAGKIGTTGRGIGPAYEDKVGRRALRVQDLFDPETFAARLRENLDYHNFVLTQYLGAEAVDFQKTLDTMLSYADRLRPMITDVSQALYAANREGQNLLFEGAQGTLLDIDHGTYPFVTSSNCVAGAASAGAGVGPQQLHYVLGITKAYCTRVGAGPFPSELYDADNPARQEKIGLQLATVGKEFGSVTGRPRRTGWMDAAALKRSIQINGVTGLCMTKLDVLDGLENVRLCVGYKVDGQSVDILPRGAVDVARCEPIYEDFPGWTQSTFGVKSWDQLPVQAQNYLKRIEEVSGIPIDMVSTGPDREETILLRHPFTN</sequence>
<feature type="binding site" evidence="8">
    <location>
        <begin position="48"/>
        <end position="50"/>
    </location>
    <ligand>
        <name>GTP</name>
        <dbReference type="ChEBI" id="CHEBI:37565"/>
    </ligand>
</feature>
<dbReference type="GO" id="GO:0000287">
    <property type="term" value="F:magnesium ion binding"/>
    <property type="evidence" value="ECO:0007669"/>
    <property type="project" value="UniProtKB-UniRule"/>
</dbReference>
<name>A0AAJ5CYW9_PANPU</name>
<comment type="similarity">
    <text evidence="8 10">Belongs to the adenylosuccinate synthetase family.</text>
</comment>
<dbReference type="Gene3D" id="3.40.440.10">
    <property type="entry name" value="Adenylosuccinate Synthetase, subunit A, domain 1"/>
    <property type="match status" value="1"/>
</dbReference>
<feature type="active site" description="Proton acceptor" evidence="8">
    <location>
        <position position="21"/>
    </location>
</feature>
<dbReference type="EC" id="6.3.4.4" evidence="8 10"/>
<keyword evidence="7 8" id="KW-0342">GTP-binding</keyword>
<dbReference type="HAMAP" id="MF_00011">
    <property type="entry name" value="Adenylosucc_synth"/>
    <property type="match status" value="1"/>
</dbReference>
<comment type="subunit">
    <text evidence="1 8">Homodimer.</text>
</comment>
<feature type="binding site" evidence="8">
    <location>
        <position position="21"/>
    </location>
    <ligand>
        <name>Mg(2+)</name>
        <dbReference type="ChEBI" id="CHEBI:18420"/>
    </ligand>
</feature>
<feature type="binding site" description="in other chain" evidence="8">
    <location>
        <position position="137"/>
    </location>
    <ligand>
        <name>IMP</name>
        <dbReference type="ChEBI" id="CHEBI:58053"/>
        <note>ligand shared between dimeric partners</note>
    </ligand>
</feature>
<evidence type="ECO:0000256" key="3">
    <source>
        <dbReference type="ARBA" id="ARBA00022723"/>
    </source>
</evidence>
<reference evidence="11" key="2">
    <citation type="submission" date="2016-11" db="EMBL/GenBank/DDBJ databases">
        <title>Complete Genome Sequencing of Pandoraea pulmonicola DSM 16583.</title>
        <authorList>
            <person name="Chan K.-G."/>
        </authorList>
    </citation>
    <scope>NUCLEOTIDE SEQUENCE</scope>
    <source>
        <strain evidence="11">DSM 16583</strain>
    </source>
</reference>
<feature type="active site" description="Proton donor" evidence="8">
    <location>
        <position position="49"/>
    </location>
</feature>
<evidence type="ECO:0000256" key="5">
    <source>
        <dbReference type="ARBA" id="ARBA00022755"/>
    </source>
</evidence>
<comment type="function">
    <text evidence="8">Plays an important role in the de novo pathway of purine nucleotide biosynthesis. Catalyzes the first committed step in the biosynthesis of AMP from IMP.</text>
</comment>
<dbReference type="CDD" id="cd03108">
    <property type="entry name" value="AdSS"/>
    <property type="match status" value="1"/>
</dbReference>
<dbReference type="InterPro" id="IPR042111">
    <property type="entry name" value="Adenylosuccinate_synth_dom3"/>
</dbReference>
<dbReference type="InterPro" id="IPR042109">
    <property type="entry name" value="Adenylosuccinate_synth_dom1"/>
</dbReference>
<keyword evidence="13" id="KW-1185">Reference proteome</keyword>
<dbReference type="KEGG" id="ppul:RO07_18710"/>
<keyword evidence="5 8" id="KW-0658">Purine biosynthesis</keyword>
<evidence type="ECO:0000256" key="6">
    <source>
        <dbReference type="ARBA" id="ARBA00022842"/>
    </source>
</evidence>
<reference evidence="12 14" key="3">
    <citation type="submission" date="2018-06" db="EMBL/GenBank/DDBJ databases">
        <authorList>
            <consortium name="Pathogen Informatics"/>
            <person name="Doyle S."/>
        </authorList>
    </citation>
    <scope>NUCLEOTIDE SEQUENCE [LARGE SCALE GENOMIC DNA]</scope>
    <source>
        <strain evidence="12 14">NCTC13159</strain>
    </source>
</reference>
<dbReference type="InterPro" id="IPR042110">
    <property type="entry name" value="Adenylosuccinate_synth_dom2"/>
</dbReference>
<feature type="binding site" evidence="8">
    <location>
        <position position="48"/>
    </location>
    <ligand>
        <name>Mg(2+)</name>
        <dbReference type="ChEBI" id="CHEBI:18420"/>
    </ligand>
</feature>
<evidence type="ECO:0000313" key="13">
    <source>
        <dbReference type="Proteomes" id="UP000035086"/>
    </source>
</evidence>
<evidence type="ECO:0000256" key="1">
    <source>
        <dbReference type="ARBA" id="ARBA00011738"/>
    </source>
</evidence>
<dbReference type="GO" id="GO:0004019">
    <property type="term" value="F:adenylosuccinate synthase activity"/>
    <property type="evidence" value="ECO:0007669"/>
    <property type="project" value="UniProtKB-UniRule"/>
</dbReference>
<feature type="active site" evidence="9">
    <location>
        <position position="148"/>
    </location>
</feature>
<evidence type="ECO:0000313" key="14">
    <source>
        <dbReference type="Proteomes" id="UP000254589"/>
    </source>
</evidence>
<comment type="cofactor">
    <cofactor evidence="8">
        <name>Mg(2+)</name>
        <dbReference type="ChEBI" id="CHEBI:18420"/>
    </cofactor>
    <text evidence="8">Binds 1 Mg(2+) ion per subunit.</text>
</comment>
<proteinExistence type="inferred from homology"/>
<evidence type="ECO:0000256" key="4">
    <source>
        <dbReference type="ARBA" id="ARBA00022741"/>
    </source>
</evidence>
<dbReference type="NCBIfam" id="TIGR00184">
    <property type="entry name" value="purA"/>
    <property type="match status" value="1"/>
</dbReference>
<comment type="subcellular location">
    <subcellularLocation>
        <location evidence="8">Cytoplasm</location>
    </subcellularLocation>
</comment>
<keyword evidence="3 8" id="KW-0479">Metal-binding</keyword>
<comment type="catalytic activity">
    <reaction evidence="8 10">
        <text>IMP + L-aspartate + GTP = N(6)-(1,2-dicarboxyethyl)-AMP + GDP + phosphate + 2 H(+)</text>
        <dbReference type="Rhea" id="RHEA:15753"/>
        <dbReference type="ChEBI" id="CHEBI:15378"/>
        <dbReference type="ChEBI" id="CHEBI:29991"/>
        <dbReference type="ChEBI" id="CHEBI:37565"/>
        <dbReference type="ChEBI" id="CHEBI:43474"/>
        <dbReference type="ChEBI" id="CHEBI:57567"/>
        <dbReference type="ChEBI" id="CHEBI:58053"/>
        <dbReference type="ChEBI" id="CHEBI:58189"/>
        <dbReference type="EC" id="6.3.4.4"/>
    </reaction>
</comment>
<dbReference type="InterPro" id="IPR027417">
    <property type="entry name" value="P-loop_NTPase"/>
</dbReference>
<keyword evidence="8" id="KW-0963">Cytoplasm</keyword>
<dbReference type="PROSITE" id="PS00513">
    <property type="entry name" value="ADENYLOSUCCIN_SYN_2"/>
    <property type="match status" value="1"/>
</dbReference>
<evidence type="ECO:0000256" key="10">
    <source>
        <dbReference type="RuleBase" id="RU000520"/>
    </source>
</evidence>
<dbReference type="AlphaFoldDB" id="A0AAJ5CYW9"/>
<feature type="binding site" description="in other chain" evidence="8">
    <location>
        <position position="247"/>
    </location>
    <ligand>
        <name>IMP</name>
        <dbReference type="ChEBI" id="CHEBI:58053"/>
        <note>ligand shared between dimeric partners</note>
    </ligand>
</feature>
<dbReference type="PANTHER" id="PTHR11846">
    <property type="entry name" value="ADENYLOSUCCINATE SYNTHETASE"/>
    <property type="match status" value="1"/>
</dbReference>
<comment type="pathway">
    <text evidence="8 10">Purine metabolism; AMP biosynthesis via de novo pathway; AMP from IMP: step 1/2.</text>
</comment>
<evidence type="ECO:0000313" key="12">
    <source>
        <dbReference type="EMBL" id="SUA89014.1"/>
    </source>
</evidence>
<feature type="binding site" evidence="8">
    <location>
        <begin position="315"/>
        <end position="321"/>
    </location>
    <ligand>
        <name>substrate</name>
    </ligand>
</feature>
<evidence type="ECO:0000313" key="11">
    <source>
        <dbReference type="EMBL" id="AJC22010.1"/>
    </source>
</evidence>
<dbReference type="NCBIfam" id="NF002223">
    <property type="entry name" value="PRK01117.1"/>
    <property type="match status" value="1"/>
</dbReference>
<dbReference type="Gene3D" id="3.90.170.10">
    <property type="entry name" value="Adenylosuccinate Synthetase, subunit A, domain 3"/>
    <property type="match status" value="1"/>
</dbReference>
<evidence type="ECO:0000256" key="9">
    <source>
        <dbReference type="PROSITE-ProRule" id="PRU10134"/>
    </source>
</evidence>
<dbReference type="GO" id="GO:0044208">
    <property type="term" value="P:'de novo' AMP biosynthetic process"/>
    <property type="evidence" value="ECO:0007669"/>
    <property type="project" value="UniProtKB-UniRule"/>
</dbReference>
<evidence type="ECO:0000256" key="8">
    <source>
        <dbReference type="HAMAP-Rule" id="MF_00011"/>
    </source>
</evidence>
<feature type="binding site" evidence="8">
    <location>
        <position position="151"/>
    </location>
    <ligand>
        <name>IMP</name>
        <dbReference type="ChEBI" id="CHEBI:58053"/>
        <note>ligand shared between dimeric partners</note>
    </ligand>
</feature>
<dbReference type="SUPFAM" id="SSF52540">
    <property type="entry name" value="P-loop containing nucleoside triphosphate hydrolases"/>
    <property type="match status" value="1"/>
</dbReference>
<dbReference type="InterPro" id="IPR018220">
    <property type="entry name" value="Adenylosuccin_syn_GTP-bd"/>
</dbReference>
<accession>A0AAJ5CYW9</accession>
<reference evidence="13" key="1">
    <citation type="submission" date="2014-12" db="EMBL/GenBank/DDBJ databases">
        <title>Complete Genome Sequencing of Pandoraea pulmonicola DSM 16583.</title>
        <authorList>
            <person name="Chan K.-G."/>
        </authorList>
    </citation>
    <scope>NUCLEOTIDE SEQUENCE [LARGE SCALE GENOMIC DNA]</scope>
    <source>
        <strain evidence="13">DSM 16583</strain>
    </source>
</reference>
<dbReference type="FunFam" id="1.10.300.10:FF:000001">
    <property type="entry name" value="Adenylosuccinate synthetase"/>
    <property type="match status" value="1"/>
</dbReference>
<feature type="binding site" evidence="8">
    <location>
        <position position="321"/>
    </location>
    <ligand>
        <name>GTP</name>
        <dbReference type="ChEBI" id="CHEBI:37565"/>
    </ligand>
</feature>
<dbReference type="FunFam" id="3.90.170.10:FF:000001">
    <property type="entry name" value="Adenylosuccinate synthetase"/>
    <property type="match status" value="1"/>
</dbReference>
<dbReference type="GO" id="GO:0005737">
    <property type="term" value="C:cytoplasm"/>
    <property type="evidence" value="ECO:0007669"/>
    <property type="project" value="UniProtKB-SubCell"/>
</dbReference>
<dbReference type="Gene3D" id="1.10.300.10">
    <property type="entry name" value="Adenylosuccinate Synthetase, subunit A, domain 2"/>
    <property type="match status" value="1"/>
</dbReference>
<protein>
    <recommendedName>
        <fullName evidence="8 10">Adenylosuccinate synthetase</fullName>
        <shortName evidence="8">AMPSase</shortName>
        <shortName evidence="8">AdSS</shortName>
        <ecNumber evidence="8 10">6.3.4.4</ecNumber>
    </recommendedName>
    <alternativeName>
        <fullName evidence="8">IMP--aspartate ligase</fullName>
    </alternativeName>
</protein>
<dbReference type="PANTHER" id="PTHR11846:SF0">
    <property type="entry name" value="ADENYLOSUCCINATE SYNTHETASE"/>
    <property type="match status" value="1"/>
</dbReference>
<dbReference type="Pfam" id="PF00709">
    <property type="entry name" value="Adenylsucc_synt"/>
    <property type="match status" value="1"/>
</dbReference>
<keyword evidence="4 8" id="KW-0547">Nucleotide-binding</keyword>
<dbReference type="InterPro" id="IPR001114">
    <property type="entry name" value="Adenylosuccinate_synthetase"/>
</dbReference>
<dbReference type="EMBL" id="CP010310">
    <property type="protein sequence ID" value="AJC22010.1"/>
    <property type="molecule type" value="Genomic_DNA"/>
</dbReference>
<dbReference type="RefSeq" id="WP_039410459.1">
    <property type="nucleotide sequence ID" value="NZ_CP010310.2"/>
</dbReference>
<organism evidence="12 14">
    <name type="scientific">Pandoraea pulmonicola</name>
    <dbReference type="NCBI Taxonomy" id="93221"/>
    <lineage>
        <taxon>Bacteria</taxon>
        <taxon>Pseudomonadati</taxon>
        <taxon>Pseudomonadota</taxon>
        <taxon>Betaproteobacteria</taxon>
        <taxon>Burkholderiales</taxon>
        <taxon>Burkholderiaceae</taxon>
        <taxon>Pandoraea</taxon>
    </lineage>
</organism>
<feature type="binding site" evidence="8">
    <location>
        <begin position="429"/>
        <end position="431"/>
    </location>
    <ligand>
        <name>GTP</name>
        <dbReference type="ChEBI" id="CHEBI:37565"/>
    </ligand>
</feature>
<dbReference type="GO" id="GO:0046040">
    <property type="term" value="P:IMP metabolic process"/>
    <property type="evidence" value="ECO:0007669"/>
    <property type="project" value="TreeGrafter"/>
</dbReference>
<gene>
    <name evidence="12" type="primary">purA_1</name>
    <name evidence="8" type="synonym">purA</name>
    <name evidence="12" type="ORF">NCTC13159_00473</name>
    <name evidence="11" type="ORF">RO07_18710</name>
</gene>
<keyword evidence="6 8" id="KW-0460">Magnesium</keyword>
<feature type="binding site" description="in other chain" evidence="8">
    <location>
        <position position="319"/>
    </location>
    <ligand>
        <name>IMP</name>
        <dbReference type="ChEBI" id="CHEBI:58053"/>
        <note>ligand shared between dimeric partners</note>
    </ligand>
</feature>
<dbReference type="Proteomes" id="UP000035086">
    <property type="component" value="Chromosome"/>
</dbReference>
<dbReference type="InterPro" id="IPR033128">
    <property type="entry name" value="Adenylosuccin_syn_Lys_AS"/>
</dbReference>
<feature type="binding site" description="in other chain" evidence="8">
    <location>
        <begin position="21"/>
        <end position="24"/>
    </location>
    <ligand>
        <name>IMP</name>
        <dbReference type="ChEBI" id="CHEBI:58053"/>
        <note>ligand shared between dimeric partners</note>
    </ligand>
</feature>
<dbReference type="EMBL" id="UGSJ01000001">
    <property type="protein sequence ID" value="SUA89014.1"/>
    <property type="molecule type" value="Genomic_DNA"/>
</dbReference>
<feature type="binding site" evidence="8">
    <location>
        <begin position="20"/>
        <end position="26"/>
    </location>
    <ligand>
        <name>GTP</name>
        <dbReference type="ChEBI" id="CHEBI:37565"/>
    </ligand>
</feature>
<evidence type="ECO:0000256" key="2">
    <source>
        <dbReference type="ARBA" id="ARBA00022598"/>
    </source>
</evidence>
<evidence type="ECO:0000256" key="7">
    <source>
        <dbReference type="ARBA" id="ARBA00023134"/>
    </source>
</evidence>
<dbReference type="Proteomes" id="UP000254589">
    <property type="component" value="Unassembled WGS sequence"/>
</dbReference>